<reference evidence="1 2" key="1">
    <citation type="submission" date="2017-04" db="EMBL/GenBank/DDBJ databases">
        <title>Novel microbial lineages endemic to geothermal iron-oxide mats fill important gaps in the evolutionary history of Archaea.</title>
        <authorList>
            <person name="Jay Z.J."/>
            <person name="Beam J.P."/>
            <person name="Dlakic M."/>
            <person name="Rusch D.B."/>
            <person name="Kozubal M.A."/>
            <person name="Inskeep W.P."/>
        </authorList>
    </citation>
    <scope>NUCLEOTIDE SEQUENCE [LARGE SCALE GENOMIC DNA]</scope>
    <source>
        <strain evidence="1">ECH_B_2</strain>
    </source>
</reference>
<protein>
    <recommendedName>
        <fullName evidence="3">DUF2286 domain-containing protein</fullName>
    </recommendedName>
</protein>
<sequence length="130" mass="14835">MVIHCKDGNIVNESVKQKDIVEAVKEELIGTVKEWNPKESDLMVFSTQNEAQVSAPLTKETLELLKPFSPTRQGDKVVFNMPIYVISYKIEHLSENEFRDRAVVIIAPYINEELKSQLESWSVELTAKAQ</sequence>
<evidence type="ECO:0000313" key="1">
    <source>
        <dbReference type="EMBL" id="PSN96301.1"/>
    </source>
</evidence>
<dbReference type="InterPro" id="IPR017006">
    <property type="entry name" value="UCP032756"/>
</dbReference>
<dbReference type="EMBL" id="NEXH01000003">
    <property type="protein sequence ID" value="PSN96301.1"/>
    <property type="molecule type" value="Genomic_DNA"/>
</dbReference>
<evidence type="ECO:0000313" key="2">
    <source>
        <dbReference type="Proteomes" id="UP000241284"/>
    </source>
</evidence>
<dbReference type="Proteomes" id="UP000241284">
    <property type="component" value="Unassembled WGS sequence"/>
</dbReference>
<comment type="caution">
    <text evidence="1">The sequence shown here is derived from an EMBL/GenBank/DDBJ whole genome shotgun (WGS) entry which is preliminary data.</text>
</comment>
<evidence type="ECO:0008006" key="3">
    <source>
        <dbReference type="Google" id="ProtNLM"/>
    </source>
</evidence>
<organism evidence="1 2">
    <name type="scientific">Candidatus Marsarchaeota G2 archaeon ECH_B_2</name>
    <dbReference type="NCBI Taxonomy" id="1978160"/>
    <lineage>
        <taxon>Archaea</taxon>
        <taxon>Candidatus Marsarchaeota</taxon>
        <taxon>Candidatus Marsarchaeota group 2</taxon>
    </lineage>
</organism>
<gene>
    <name evidence="1" type="ORF">B9Q06_02955</name>
</gene>
<proteinExistence type="predicted"/>
<accession>A0A2R6BCD4</accession>
<name>A0A2R6BCD4_9ARCH</name>
<dbReference type="Pfam" id="PF10051">
    <property type="entry name" value="DUF2286"/>
    <property type="match status" value="1"/>
</dbReference>
<dbReference type="AlphaFoldDB" id="A0A2R6BCD4"/>